<keyword evidence="4" id="KW-1185">Reference proteome</keyword>
<feature type="region of interest" description="Disordered" evidence="1">
    <location>
        <begin position="296"/>
        <end position="322"/>
    </location>
</feature>
<sequence>MTSEEDFARALRASADHAPEPPTELFALAAERRGRTRVRRRRTAGVSTLALVAAAGCALALLPDRSPATPTPAATPVGRASLPAILRSLLPTGGTVTEPQDTVPADPTLMTLLDYDDGHGPARVTVSLNRLATPIADATALQCPDTLAEPTTCQSTTRPDGSRLVTAVTTPRWGGDRYWSVMYAAPDGRMVAAVESTDGTPGQPAREQPPVTPERLLAIATSDAWRPAFDTLPVSTVPPAPPVDAAAVLAALRTALPAGATLDPGAEAQDTPGRARGTVSFAGRASQLTVTVEHGWQRGFPDDPATRFRNQSGGSSRYRQNPDGTRYFLQELQFPYPDVPQSTPGTQWITNALLPDGTMVTVKLWTYGPEYRITSEPGALDQQQLIDLATSPAWQHA</sequence>
<dbReference type="PATRIC" id="fig|2064.6.peg.2779"/>
<dbReference type="STRING" id="2064.TR51_12935"/>
<feature type="compositionally biased region" description="Polar residues" evidence="1">
    <location>
        <begin position="308"/>
        <end position="322"/>
    </location>
</feature>
<proteinExistence type="predicted"/>
<keyword evidence="2" id="KW-0472">Membrane</keyword>
<dbReference type="Proteomes" id="UP000032066">
    <property type="component" value="Unassembled WGS sequence"/>
</dbReference>
<feature type="compositionally biased region" description="Basic and acidic residues" evidence="1">
    <location>
        <begin position="1"/>
        <end position="19"/>
    </location>
</feature>
<evidence type="ECO:0000313" key="4">
    <source>
        <dbReference type="Proteomes" id="UP000032066"/>
    </source>
</evidence>
<gene>
    <name evidence="3" type="ORF">TR51_12935</name>
</gene>
<feature type="region of interest" description="Disordered" evidence="1">
    <location>
        <begin position="1"/>
        <end position="20"/>
    </location>
</feature>
<dbReference type="AlphaFoldDB" id="A0A0D0PQY5"/>
<keyword evidence="2" id="KW-1133">Transmembrane helix</keyword>
<protein>
    <submittedName>
        <fullName evidence="3">Uncharacterized protein</fullName>
    </submittedName>
</protein>
<organism evidence="3 4">
    <name type="scientific">Kitasatospora griseola</name>
    <name type="common">Streptomyces griseolosporeus</name>
    <dbReference type="NCBI Taxonomy" id="2064"/>
    <lineage>
        <taxon>Bacteria</taxon>
        <taxon>Bacillati</taxon>
        <taxon>Actinomycetota</taxon>
        <taxon>Actinomycetes</taxon>
        <taxon>Kitasatosporales</taxon>
        <taxon>Streptomycetaceae</taxon>
        <taxon>Kitasatospora</taxon>
    </lineage>
</organism>
<keyword evidence="2" id="KW-0812">Transmembrane</keyword>
<comment type="caution">
    <text evidence="3">The sequence shown here is derived from an EMBL/GenBank/DDBJ whole genome shotgun (WGS) entry which is preliminary data.</text>
</comment>
<dbReference type="EMBL" id="JXZB01000002">
    <property type="protein sequence ID" value="KIQ64979.1"/>
    <property type="molecule type" value="Genomic_DNA"/>
</dbReference>
<dbReference type="RefSeq" id="WP_043910932.1">
    <property type="nucleotide sequence ID" value="NZ_JXZB01000002.1"/>
</dbReference>
<evidence type="ECO:0000256" key="1">
    <source>
        <dbReference type="SAM" id="MobiDB-lite"/>
    </source>
</evidence>
<evidence type="ECO:0000256" key="2">
    <source>
        <dbReference type="SAM" id="Phobius"/>
    </source>
</evidence>
<feature type="transmembrane region" description="Helical" evidence="2">
    <location>
        <begin position="43"/>
        <end position="62"/>
    </location>
</feature>
<evidence type="ECO:0000313" key="3">
    <source>
        <dbReference type="EMBL" id="KIQ64979.1"/>
    </source>
</evidence>
<accession>A0A0D0PQY5</accession>
<name>A0A0D0PQY5_KITGR</name>
<dbReference type="OrthoDB" id="3871806at2"/>
<reference evidence="3 4" key="1">
    <citation type="submission" date="2015-02" db="EMBL/GenBank/DDBJ databases">
        <title>Draft genome sequence of Kitasatospora griseola MF730-N6, a bafilomycin, terpentecin and satosporin producer.</title>
        <authorList>
            <person name="Arens J.C."/>
            <person name="Haltli B."/>
            <person name="Kerr R.G."/>
        </authorList>
    </citation>
    <scope>NUCLEOTIDE SEQUENCE [LARGE SCALE GENOMIC DNA]</scope>
    <source>
        <strain evidence="3 4">MF730-N6</strain>
    </source>
</reference>